<name>A0A8S1H2I0_9PELO</name>
<sequence length="81" mass="9483">MNSKLSLLILVSIMVADILSTDPVELQKREVIERKWCIWCSAYDEPCDVFGPYCMLGTECTQVRNYGRYKWSTKTYVYACR</sequence>
<evidence type="ECO:0000256" key="1">
    <source>
        <dbReference type="SAM" id="SignalP"/>
    </source>
</evidence>
<dbReference type="Proteomes" id="UP000835052">
    <property type="component" value="Unassembled WGS sequence"/>
</dbReference>
<organism evidence="2 3">
    <name type="scientific">Caenorhabditis auriculariae</name>
    <dbReference type="NCBI Taxonomy" id="2777116"/>
    <lineage>
        <taxon>Eukaryota</taxon>
        <taxon>Metazoa</taxon>
        <taxon>Ecdysozoa</taxon>
        <taxon>Nematoda</taxon>
        <taxon>Chromadorea</taxon>
        <taxon>Rhabditida</taxon>
        <taxon>Rhabditina</taxon>
        <taxon>Rhabditomorpha</taxon>
        <taxon>Rhabditoidea</taxon>
        <taxon>Rhabditidae</taxon>
        <taxon>Peloderinae</taxon>
        <taxon>Caenorhabditis</taxon>
    </lineage>
</organism>
<dbReference type="AlphaFoldDB" id="A0A8S1H2I0"/>
<evidence type="ECO:0000313" key="2">
    <source>
        <dbReference type="EMBL" id="CAD6189522.1"/>
    </source>
</evidence>
<protein>
    <submittedName>
        <fullName evidence="2">Uncharacterized protein</fullName>
    </submittedName>
</protein>
<feature type="chain" id="PRO_5035742063" evidence="1">
    <location>
        <begin position="21"/>
        <end position="81"/>
    </location>
</feature>
<proteinExistence type="predicted"/>
<evidence type="ECO:0000313" key="3">
    <source>
        <dbReference type="Proteomes" id="UP000835052"/>
    </source>
</evidence>
<feature type="signal peptide" evidence="1">
    <location>
        <begin position="1"/>
        <end position="20"/>
    </location>
</feature>
<keyword evidence="1" id="KW-0732">Signal</keyword>
<comment type="caution">
    <text evidence="2">The sequence shown here is derived from an EMBL/GenBank/DDBJ whole genome shotgun (WGS) entry which is preliminary data.</text>
</comment>
<dbReference type="EMBL" id="CAJGYM010000011">
    <property type="protein sequence ID" value="CAD6189522.1"/>
    <property type="molecule type" value="Genomic_DNA"/>
</dbReference>
<keyword evidence="3" id="KW-1185">Reference proteome</keyword>
<reference evidence="2" key="1">
    <citation type="submission" date="2020-10" db="EMBL/GenBank/DDBJ databases">
        <authorList>
            <person name="Kikuchi T."/>
        </authorList>
    </citation>
    <scope>NUCLEOTIDE SEQUENCE</scope>
    <source>
        <strain evidence="2">NKZ352</strain>
    </source>
</reference>
<gene>
    <name evidence="2" type="ORF">CAUJ_LOCUS5441</name>
</gene>
<accession>A0A8S1H2I0</accession>